<sequence>MPQNSNEYDRLYKKREYDIKKGKAKDMTLEKKLLTFTNEPLSIIEFKNFYKDKLDNKEQELIFNNCLNLIDMINKSRECLEEEGMYIKNVTGTLRANPAGKELRECLKAFNIQLKLLHELLCEKEDKFDANKWLDD</sequence>
<dbReference type="AlphaFoldDB" id="A0A1S9I279"/>
<name>A0A1S9I279_9CLOT</name>
<dbReference type="OrthoDB" id="2084024at2"/>
<evidence type="ECO:0000313" key="2">
    <source>
        <dbReference type="Proteomes" id="UP000190256"/>
    </source>
</evidence>
<dbReference type="Proteomes" id="UP000190256">
    <property type="component" value="Unassembled WGS sequence"/>
</dbReference>
<protein>
    <submittedName>
        <fullName evidence="1">Uncharacterized protein</fullName>
    </submittedName>
</protein>
<gene>
    <name evidence="1" type="ORF">BS638_10885</name>
</gene>
<reference evidence="1 2" key="1">
    <citation type="submission" date="2016-12" db="EMBL/GenBank/DDBJ databases">
        <title>Clostridium tepidum sp. nov., a close relative of Clostridium sporogenes and Clostridium botulinum Group I.</title>
        <authorList>
            <person name="Dobritsa A.P."/>
            <person name="Kutumbaka K.K."/>
            <person name="Werner K."/>
            <person name="Wiedmann M."/>
            <person name="Asmus A."/>
            <person name="Samadpour M."/>
        </authorList>
    </citation>
    <scope>NUCLEOTIDE SEQUENCE [LARGE SCALE GENOMIC DNA]</scope>
    <source>
        <strain evidence="1 2">IEH 97212</strain>
    </source>
</reference>
<organism evidence="1 2">
    <name type="scientific">Clostridium tepidum</name>
    <dbReference type="NCBI Taxonomy" id="1962263"/>
    <lineage>
        <taxon>Bacteria</taxon>
        <taxon>Bacillati</taxon>
        <taxon>Bacillota</taxon>
        <taxon>Clostridia</taxon>
        <taxon>Eubacteriales</taxon>
        <taxon>Clostridiaceae</taxon>
        <taxon>Clostridium</taxon>
    </lineage>
</organism>
<proteinExistence type="predicted"/>
<evidence type="ECO:0000313" key="1">
    <source>
        <dbReference type="EMBL" id="OOO64390.1"/>
    </source>
</evidence>
<comment type="caution">
    <text evidence="1">The sequence shown here is derived from an EMBL/GenBank/DDBJ whole genome shotgun (WGS) entry which is preliminary data.</text>
</comment>
<dbReference type="EMBL" id="MRAE01000030">
    <property type="protein sequence ID" value="OOO64390.1"/>
    <property type="molecule type" value="Genomic_DNA"/>
</dbReference>
<accession>A0A1S9I279</accession>
<dbReference type="RefSeq" id="WP_053818175.1">
    <property type="nucleotide sequence ID" value="NZ_MRAE01000030.1"/>
</dbReference>